<feature type="transmembrane region" description="Helical" evidence="8">
    <location>
        <begin position="587"/>
        <end position="608"/>
    </location>
</feature>
<organism evidence="10">
    <name type="scientific">Timema cristinae</name>
    <name type="common">Walking stick</name>
    <dbReference type="NCBI Taxonomy" id="61476"/>
    <lineage>
        <taxon>Eukaryota</taxon>
        <taxon>Metazoa</taxon>
        <taxon>Ecdysozoa</taxon>
        <taxon>Arthropoda</taxon>
        <taxon>Hexapoda</taxon>
        <taxon>Insecta</taxon>
        <taxon>Pterygota</taxon>
        <taxon>Neoptera</taxon>
        <taxon>Polyneoptera</taxon>
        <taxon>Phasmatodea</taxon>
        <taxon>Timematodea</taxon>
        <taxon>Timematoidea</taxon>
        <taxon>Timematidae</taxon>
        <taxon>Timema</taxon>
    </lineage>
</organism>
<evidence type="ECO:0000256" key="2">
    <source>
        <dbReference type="ARBA" id="ARBA00008335"/>
    </source>
</evidence>
<evidence type="ECO:0000256" key="6">
    <source>
        <dbReference type="ARBA" id="ARBA00023136"/>
    </source>
</evidence>
<comment type="subcellular location">
    <subcellularLocation>
        <location evidence="1">Membrane</location>
        <topology evidence="1">Multi-pass membrane protein</topology>
    </subcellularLocation>
</comment>
<dbReference type="Pfam" id="PF07690">
    <property type="entry name" value="MFS_1"/>
    <property type="match status" value="2"/>
</dbReference>
<feature type="domain" description="Major facilitator superfamily (MFS) profile" evidence="9">
    <location>
        <begin position="235"/>
        <end position="721"/>
    </location>
</feature>
<dbReference type="AlphaFoldDB" id="A0A7R9CM90"/>
<feature type="transmembrane region" description="Helical" evidence="8">
    <location>
        <begin position="467"/>
        <end position="484"/>
    </location>
</feature>
<keyword evidence="3" id="KW-0813">Transport</keyword>
<keyword evidence="5 8" id="KW-1133">Transmembrane helix</keyword>
<feature type="region of interest" description="Disordered" evidence="7">
    <location>
        <begin position="108"/>
        <end position="136"/>
    </location>
</feature>
<keyword evidence="6 8" id="KW-0472">Membrane</keyword>
<dbReference type="Pfam" id="PF00083">
    <property type="entry name" value="Sugar_tr"/>
    <property type="match status" value="1"/>
</dbReference>
<dbReference type="PROSITE" id="PS50850">
    <property type="entry name" value="MFS"/>
    <property type="match status" value="1"/>
</dbReference>
<dbReference type="PANTHER" id="PTHR23511:SF34">
    <property type="entry name" value="SYNAPTIC VESICLE GLYCOPROTEIN 2"/>
    <property type="match status" value="1"/>
</dbReference>
<comment type="similarity">
    <text evidence="2">Belongs to the major facilitator superfamily.</text>
</comment>
<dbReference type="SUPFAM" id="SSF103473">
    <property type="entry name" value="MFS general substrate transporter"/>
    <property type="match status" value="1"/>
</dbReference>
<dbReference type="Gene3D" id="1.20.1250.20">
    <property type="entry name" value="MFS general substrate transporter like domains"/>
    <property type="match status" value="1"/>
</dbReference>
<proteinExistence type="inferred from homology"/>
<evidence type="ECO:0000256" key="3">
    <source>
        <dbReference type="ARBA" id="ARBA00022448"/>
    </source>
</evidence>
<name>A0A7R9CM90_TIMCR</name>
<sequence>MFISSDTSHSPNEVPPLGIPLETLEGCGQASNLNLSVTEIPVYCEFYALNCVANGACLFDRLVYSASPVKSIYLSINNVMLVALSVVNSPLISSKTLLPNIAIKDPEISRPNERSQNLRPSGVHRMVESDLAPKQSSYRDVKEDVVNGDSKGIELKAITYKDPEKGDLEKGADINLFEKADFEKAIELTGKLKSHVLDKGHAHVEERLLTRLNQLSLDWFRRTYLHYIGYGKFHYILLFVCGFVSTSEEMDVISMSFILPSAQCDLHLNTQTKGWLNSIIFIGMMAGAYLWGSVADSLGRKKVLIAISIMNALCIVASSFSQTYELFMFFRFLNGAAGTHTRGSSGSGPSPGKRLAWLIIPHDVGLTEGSFIYNSWRIFLLICSVPSFMVAVLLFFLPESPKFLLSRGDHDLALEIFRNIYHSNTGKPRETYPNHKNWLVEHLQLLAPSTYFLSCHMFCSILPTPHNPVIILPSFAYYGLMMWFPELFNRFNKYSTVHPGKAASVCEVTNFVVNMGGQADSLDCSDKIESSVFLESLITVAAAIPSNIIAVLGMDRLGRKFFLVFSTFTSGLCAVGMYFVYNSTHNLVVSAVFSGVISCGNAALDCLITEIFPTNLRATGIAISMVAARLGGIIGNVVIAQLLDMYCPAPTFIVAALLIGPNKGCRLLDYNMAISHKLCHSISMWRFTVPILAKYDPGTTFLTLALFIADGYHHIFIQEAI</sequence>
<feature type="transmembrane region" description="Helical" evidence="8">
    <location>
        <begin position="303"/>
        <end position="324"/>
    </location>
</feature>
<feature type="transmembrane region" description="Helical" evidence="8">
    <location>
        <begin position="532"/>
        <end position="554"/>
    </location>
</feature>
<evidence type="ECO:0000256" key="5">
    <source>
        <dbReference type="ARBA" id="ARBA00022989"/>
    </source>
</evidence>
<dbReference type="GO" id="GO:0016020">
    <property type="term" value="C:membrane"/>
    <property type="evidence" value="ECO:0007669"/>
    <property type="project" value="UniProtKB-SubCell"/>
</dbReference>
<dbReference type="InterPro" id="IPR036259">
    <property type="entry name" value="MFS_trans_sf"/>
</dbReference>
<dbReference type="PROSITE" id="PS00216">
    <property type="entry name" value="SUGAR_TRANSPORT_1"/>
    <property type="match status" value="1"/>
</dbReference>
<feature type="transmembrane region" description="Helical" evidence="8">
    <location>
        <begin position="561"/>
        <end position="581"/>
    </location>
</feature>
<feature type="transmembrane region" description="Helical" evidence="8">
    <location>
        <begin position="274"/>
        <end position="291"/>
    </location>
</feature>
<evidence type="ECO:0000259" key="9">
    <source>
        <dbReference type="PROSITE" id="PS50850"/>
    </source>
</evidence>
<gene>
    <name evidence="10" type="ORF">TCEB3V08_LOCUS4051</name>
</gene>
<dbReference type="InterPro" id="IPR020846">
    <property type="entry name" value="MFS_dom"/>
</dbReference>
<evidence type="ECO:0000256" key="8">
    <source>
        <dbReference type="SAM" id="Phobius"/>
    </source>
</evidence>
<dbReference type="InterPro" id="IPR005828">
    <property type="entry name" value="MFS_sugar_transport-like"/>
</dbReference>
<dbReference type="InterPro" id="IPR011701">
    <property type="entry name" value="MFS"/>
</dbReference>
<evidence type="ECO:0000313" key="10">
    <source>
        <dbReference type="EMBL" id="CAD7397355.1"/>
    </source>
</evidence>
<evidence type="ECO:0000256" key="4">
    <source>
        <dbReference type="ARBA" id="ARBA00022692"/>
    </source>
</evidence>
<dbReference type="InterPro" id="IPR005829">
    <property type="entry name" value="Sugar_transporter_CS"/>
</dbReference>
<dbReference type="EMBL" id="OC317511">
    <property type="protein sequence ID" value="CAD7397355.1"/>
    <property type="molecule type" value="Genomic_DNA"/>
</dbReference>
<reference evidence="10" key="1">
    <citation type="submission" date="2020-11" db="EMBL/GenBank/DDBJ databases">
        <authorList>
            <person name="Tran Van P."/>
        </authorList>
    </citation>
    <scope>NUCLEOTIDE SEQUENCE</scope>
</reference>
<feature type="transmembrane region" description="Helical" evidence="8">
    <location>
        <begin position="620"/>
        <end position="643"/>
    </location>
</feature>
<accession>A0A7R9CM90</accession>
<dbReference type="PANTHER" id="PTHR23511">
    <property type="entry name" value="SYNAPTIC VESICLE GLYCOPROTEIN 2"/>
    <property type="match status" value="1"/>
</dbReference>
<dbReference type="GO" id="GO:0022857">
    <property type="term" value="F:transmembrane transporter activity"/>
    <property type="evidence" value="ECO:0007669"/>
    <property type="project" value="InterPro"/>
</dbReference>
<evidence type="ECO:0000256" key="7">
    <source>
        <dbReference type="SAM" id="MobiDB-lite"/>
    </source>
</evidence>
<protein>
    <recommendedName>
        <fullName evidence="9">Major facilitator superfamily (MFS) profile domain-containing protein</fullName>
    </recommendedName>
</protein>
<feature type="transmembrane region" description="Helical" evidence="8">
    <location>
        <begin position="376"/>
        <end position="397"/>
    </location>
</feature>
<keyword evidence="4 8" id="KW-0812">Transmembrane</keyword>
<evidence type="ECO:0000256" key="1">
    <source>
        <dbReference type="ARBA" id="ARBA00004141"/>
    </source>
</evidence>